<feature type="transmembrane region" description="Helical" evidence="1">
    <location>
        <begin position="67"/>
        <end position="86"/>
    </location>
</feature>
<dbReference type="PANTHER" id="PTHR37211:SF1">
    <property type="entry name" value="EXPRESSED PROTEIN"/>
    <property type="match status" value="1"/>
</dbReference>
<proteinExistence type="predicted"/>
<dbReference type="EMBL" id="PKMF04000151">
    <property type="protein sequence ID" value="KAK7846738.1"/>
    <property type="molecule type" value="Genomic_DNA"/>
</dbReference>
<dbReference type="AlphaFoldDB" id="A0AAW0L4Y7"/>
<keyword evidence="1" id="KW-1133">Transmembrane helix</keyword>
<keyword evidence="1" id="KW-0472">Membrane</keyword>
<keyword evidence="1" id="KW-0812">Transmembrane</keyword>
<accession>A0AAW0L4Y7</accession>
<reference evidence="2 3" key="1">
    <citation type="journal article" date="2018" name="Sci. Data">
        <title>The draft genome sequence of cork oak.</title>
        <authorList>
            <person name="Ramos A.M."/>
            <person name="Usie A."/>
            <person name="Barbosa P."/>
            <person name="Barros P.M."/>
            <person name="Capote T."/>
            <person name="Chaves I."/>
            <person name="Simoes F."/>
            <person name="Abreu I."/>
            <person name="Carrasquinho I."/>
            <person name="Faro C."/>
            <person name="Guimaraes J.B."/>
            <person name="Mendonca D."/>
            <person name="Nobrega F."/>
            <person name="Rodrigues L."/>
            <person name="Saibo N.J.M."/>
            <person name="Varela M.C."/>
            <person name="Egas C."/>
            <person name="Matos J."/>
            <person name="Miguel C.M."/>
            <person name="Oliveira M.M."/>
            <person name="Ricardo C.P."/>
            <person name="Goncalves S."/>
        </authorList>
    </citation>
    <scope>NUCLEOTIDE SEQUENCE [LARGE SCALE GENOMIC DNA]</scope>
    <source>
        <strain evidence="3">cv. HL8</strain>
    </source>
</reference>
<organism evidence="2 3">
    <name type="scientific">Quercus suber</name>
    <name type="common">Cork oak</name>
    <dbReference type="NCBI Taxonomy" id="58331"/>
    <lineage>
        <taxon>Eukaryota</taxon>
        <taxon>Viridiplantae</taxon>
        <taxon>Streptophyta</taxon>
        <taxon>Embryophyta</taxon>
        <taxon>Tracheophyta</taxon>
        <taxon>Spermatophyta</taxon>
        <taxon>Magnoliopsida</taxon>
        <taxon>eudicotyledons</taxon>
        <taxon>Gunneridae</taxon>
        <taxon>Pentapetalae</taxon>
        <taxon>rosids</taxon>
        <taxon>fabids</taxon>
        <taxon>Fagales</taxon>
        <taxon>Fagaceae</taxon>
        <taxon>Quercus</taxon>
    </lineage>
</organism>
<sequence>MKSLPLPPRDIVCAFNYSCCCLHKRAGLVLYFKHVLDALSKKGDSNKGNYLIQGDKEKKKNGLVSRFGRFLITFVWVINMLFLIPLPKFFETASKIQDKMQEYIHLEPFQKAIQLLHSPHSRKYLPNRTSSQVPYSFRPRDLAGKILLPWCCMAKRLGQI</sequence>
<keyword evidence="3" id="KW-1185">Reference proteome</keyword>
<protein>
    <submittedName>
        <fullName evidence="2">Uncharacterized protein</fullName>
    </submittedName>
</protein>
<dbReference type="PANTHER" id="PTHR37211">
    <property type="entry name" value="EXPRESSED PROTEIN"/>
    <property type="match status" value="1"/>
</dbReference>
<name>A0AAW0L4Y7_QUESU</name>
<dbReference type="Proteomes" id="UP000237347">
    <property type="component" value="Unassembled WGS sequence"/>
</dbReference>
<comment type="caution">
    <text evidence="2">The sequence shown here is derived from an EMBL/GenBank/DDBJ whole genome shotgun (WGS) entry which is preliminary data.</text>
</comment>
<gene>
    <name evidence="2" type="ORF">CFP56_007568</name>
</gene>
<evidence type="ECO:0000313" key="2">
    <source>
        <dbReference type="EMBL" id="KAK7846738.1"/>
    </source>
</evidence>
<evidence type="ECO:0000313" key="3">
    <source>
        <dbReference type="Proteomes" id="UP000237347"/>
    </source>
</evidence>
<evidence type="ECO:0000256" key="1">
    <source>
        <dbReference type="SAM" id="Phobius"/>
    </source>
</evidence>